<accession>A0ABS1B711</accession>
<dbReference type="InterPro" id="IPR005624">
    <property type="entry name" value="PduO/GlcC-like"/>
</dbReference>
<dbReference type="PANTHER" id="PTHR28255">
    <property type="match status" value="1"/>
</dbReference>
<organism evidence="1 2">
    <name type="scientific">Brachybacterium halotolerans</name>
    <dbReference type="NCBI Taxonomy" id="2795215"/>
    <lineage>
        <taxon>Bacteria</taxon>
        <taxon>Bacillati</taxon>
        <taxon>Actinomycetota</taxon>
        <taxon>Actinomycetes</taxon>
        <taxon>Micrococcales</taxon>
        <taxon>Dermabacteraceae</taxon>
        <taxon>Brachybacterium</taxon>
    </lineage>
</organism>
<comment type="caution">
    <text evidence="1">The sequence shown here is derived from an EMBL/GenBank/DDBJ whole genome shotgun (WGS) entry which is preliminary data.</text>
</comment>
<dbReference type="RefSeq" id="WP_200501029.1">
    <property type="nucleotide sequence ID" value="NZ_JAEDAJ010000001.1"/>
</dbReference>
<dbReference type="Gene3D" id="3.30.450.150">
    <property type="entry name" value="Haem-degrading domain"/>
    <property type="match status" value="1"/>
</dbReference>
<dbReference type="Pfam" id="PF03928">
    <property type="entry name" value="HbpS-like"/>
    <property type="match status" value="1"/>
</dbReference>
<protein>
    <submittedName>
        <fullName evidence="1">Heme-binding protein</fullName>
    </submittedName>
</protein>
<name>A0ABS1B711_9MICO</name>
<evidence type="ECO:0000313" key="2">
    <source>
        <dbReference type="Proteomes" id="UP000612352"/>
    </source>
</evidence>
<reference evidence="1 2" key="1">
    <citation type="submission" date="2020-12" db="EMBL/GenBank/DDBJ databases">
        <title>Brachybacterium sp. MASK1Z-5, whole genome shotgun sequence.</title>
        <authorList>
            <person name="Tuo L."/>
        </authorList>
    </citation>
    <scope>NUCLEOTIDE SEQUENCE [LARGE SCALE GENOMIC DNA]</scope>
    <source>
        <strain evidence="1 2">MASK1Z-5</strain>
    </source>
</reference>
<dbReference type="SUPFAM" id="SSF143744">
    <property type="entry name" value="GlcG-like"/>
    <property type="match status" value="1"/>
</dbReference>
<dbReference type="PANTHER" id="PTHR28255:SF1">
    <property type="entry name" value="UPF0303 PROTEIN YBR137W"/>
    <property type="match status" value="1"/>
</dbReference>
<keyword evidence="2" id="KW-1185">Reference proteome</keyword>
<dbReference type="InterPro" id="IPR038084">
    <property type="entry name" value="PduO/GlcC-like_sf"/>
</dbReference>
<evidence type="ECO:0000313" key="1">
    <source>
        <dbReference type="EMBL" id="MBK0330413.1"/>
    </source>
</evidence>
<gene>
    <name evidence="1" type="ORF">I8D64_03250</name>
</gene>
<proteinExistence type="predicted"/>
<sequence>MPGDIQDEIIALQAQEARLRFDRFAHDDALHVGARIMDLAREREQTIACSVWLGQQLVFHGALAGTTADNHGWMLRKVNVVRRYDASSQLVRLRWRSVGIDAPTPALGLDPLEFTFSGGAVPIRIGATQVGVAVASGVSDEVEHALVTEVLEEHLAGHRVGV</sequence>
<dbReference type="Proteomes" id="UP000612352">
    <property type="component" value="Unassembled WGS sequence"/>
</dbReference>
<dbReference type="InterPro" id="IPR010371">
    <property type="entry name" value="YBR137W-like"/>
</dbReference>
<dbReference type="EMBL" id="JAEDAJ010000001">
    <property type="protein sequence ID" value="MBK0330413.1"/>
    <property type="molecule type" value="Genomic_DNA"/>
</dbReference>